<proteinExistence type="predicted"/>
<keyword evidence="2" id="KW-1185">Reference proteome</keyword>
<protein>
    <recommendedName>
        <fullName evidence="3">C2H2-type domain-containing protein</fullName>
    </recommendedName>
</protein>
<evidence type="ECO:0000313" key="1">
    <source>
        <dbReference type="EMBL" id="KAK7460448.1"/>
    </source>
</evidence>
<evidence type="ECO:0008006" key="3">
    <source>
        <dbReference type="Google" id="ProtNLM"/>
    </source>
</evidence>
<organism evidence="1 2">
    <name type="scientific">Marasmiellus scandens</name>
    <dbReference type="NCBI Taxonomy" id="2682957"/>
    <lineage>
        <taxon>Eukaryota</taxon>
        <taxon>Fungi</taxon>
        <taxon>Dikarya</taxon>
        <taxon>Basidiomycota</taxon>
        <taxon>Agaricomycotina</taxon>
        <taxon>Agaricomycetes</taxon>
        <taxon>Agaricomycetidae</taxon>
        <taxon>Agaricales</taxon>
        <taxon>Marasmiineae</taxon>
        <taxon>Omphalotaceae</taxon>
        <taxon>Marasmiellus</taxon>
    </lineage>
</organism>
<gene>
    <name evidence="1" type="ORF">VKT23_009170</name>
</gene>
<evidence type="ECO:0000313" key="2">
    <source>
        <dbReference type="Proteomes" id="UP001498398"/>
    </source>
</evidence>
<name>A0ABR1JHC5_9AGAR</name>
<reference evidence="1 2" key="1">
    <citation type="submission" date="2024-01" db="EMBL/GenBank/DDBJ databases">
        <title>A draft genome for the cacao thread blight pathogen Marasmiellus scandens.</title>
        <authorList>
            <person name="Baruah I.K."/>
            <person name="Leung J."/>
            <person name="Bukari Y."/>
            <person name="Amoako-Attah I."/>
            <person name="Meinhardt L.W."/>
            <person name="Bailey B.A."/>
            <person name="Cohen S.P."/>
        </authorList>
    </citation>
    <scope>NUCLEOTIDE SEQUENCE [LARGE SCALE GENOMIC DNA]</scope>
    <source>
        <strain evidence="1 2">GH-19</strain>
    </source>
</reference>
<dbReference type="EMBL" id="JBANRG010000015">
    <property type="protein sequence ID" value="KAK7460448.1"/>
    <property type="molecule type" value="Genomic_DNA"/>
</dbReference>
<comment type="caution">
    <text evidence="1">The sequence shown here is derived from an EMBL/GenBank/DDBJ whole genome shotgun (WGS) entry which is preliminary data.</text>
</comment>
<sequence length="352" mass="38468">MEQITIVEYSPEGAVRVFEPFGDDNFINVDASVFRQPREDPQEPLTFYDPTLASLHNGLPAEINRVLQEPQAHQSFGGGPATVLPSTNIPGFEQLEDYSTSTPKDLSPLLPNVASAEWLEAPGIWDGLNPAPVPHYESPVRIDRPQLDADILAFRDHIPATMNSPTTSTSSEYFSSPASPSVYPSDCESNDIGVNGLVDTFTYLSDLGPHRCQPFCDDGTSATEGAWDQDREVATSSSAMVTLETVHSSPLGQPLVNRPPSRAEMSSITDAGQRVQHNAEHRSGENPNINANILPASNWKEFVAPYAVTEAANKRRKGSNKRLFSCRHCNASFTAKHNLKCMCAFIPDEKGN</sequence>
<accession>A0ABR1JHC5</accession>
<dbReference type="Proteomes" id="UP001498398">
    <property type="component" value="Unassembled WGS sequence"/>
</dbReference>